<name>A0ABR2ALY2_9ROSI</name>
<dbReference type="Proteomes" id="UP001472677">
    <property type="component" value="Unassembled WGS sequence"/>
</dbReference>
<comment type="caution">
    <text evidence="2">The sequence shown here is derived from an EMBL/GenBank/DDBJ whole genome shotgun (WGS) entry which is preliminary data.</text>
</comment>
<feature type="coiled-coil region" evidence="1">
    <location>
        <begin position="48"/>
        <end position="116"/>
    </location>
</feature>
<protein>
    <submittedName>
        <fullName evidence="2">Uncharacterized protein</fullName>
    </submittedName>
</protein>
<evidence type="ECO:0000313" key="3">
    <source>
        <dbReference type="Proteomes" id="UP001472677"/>
    </source>
</evidence>
<dbReference type="PANTHER" id="PTHR21689:SF5">
    <property type="entry name" value="PROTEIN ALWAYS EARLY 1-RELATED"/>
    <property type="match status" value="1"/>
</dbReference>
<keyword evidence="3" id="KW-1185">Reference proteome</keyword>
<reference evidence="2 3" key="1">
    <citation type="journal article" date="2024" name="G3 (Bethesda)">
        <title>Genome assembly of Hibiscus sabdariffa L. provides insights into metabolisms of medicinal natural products.</title>
        <authorList>
            <person name="Kim T."/>
        </authorList>
    </citation>
    <scope>NUCLEOTIDE SEQUENCE [LARGE SCALE GENOMIC DNA]</scope>
    <source>
        <strain evidence="2">TK-2024</strain>
        <tissue evidence="2">Old leaves</tissue>
    </source>
</reference>
<proteinExistence type="predicted"/>
<gene>
    <name evidence="2" type="ORF">V6N12_074515</name>
</gene>
<keyword evidence="1" id="KW-0175">Coiled coil</keyword>
<accession>A0ABR2ALY2</accession>
<organism evidence="2 3">
    <name type="scientific">Hibiscus sabdariffa</name>
    <name type="common">roselle</name>
    <dbReference type="NCBI Taxonomy" id="183260"/>
    <lineage>
        <taxon>Eukaryota</taxon>
        <taxon>Viridiplantae</taxon>
        <taxon>Streptophyta</taxon>
        <taxon>Embryophyta</taxon>
        <taxon>Tracheophyta</taxon>
        <taxon>Spermatophyta</taxon>
        <taxon>Magnoliopsida</taxon>
        <taxon>eudicotyledons</taxon>
        <taxon>Gunneridae</taxon>
        <taxon>Pentapetalae</taxon>
        <taxon>rosids</taxon>
        <taxon>malvids</taxon>
        <taxon>Malvales</taxon>
        <taxon>Malvaceae</taxon>
        <taxon>Malvoideae</taxon>
        <taxon>Hibiscus</taxon>
    </lineage>
</organism>
<dbReference type="InterPro" id="IPR010561">
    <property type="entry name" value="LIN-9/ALY1"/>
</dbReference>
<dbReference type="EMBL" id="JBBPBM010000507">
    <property type="protein sequence ID" value="KAK8494698.1"/>
    <property type="molecule type" value="Genomic_DNA"/>
</dbReference>
<evidence type="ECO:0000256" key="1">
    <source>
        <dbReference type="SAM" id="Coils"/>
    </source>
</evidence>
<dbReference type="PANTHER" id="PTHR21689">
    <property type="entry name" value="LIN-9"/>
    <property type="match status" value="1"/>
</dbReference>
<sequence>MFGQVDAKHSVSPGKPAVSNVVGTHQAAYCQPLTMAHIQGREADIRVISELSRSLDKKEALLKELRNTNNDISEIQNGDGCLKGSEHFKKHITTVLVQLKEANEQVSSALLNLRQRNTYPANPLLPWQKPPTNLDFFGGLTSSLDSSLITPEVGSVVGDIVNGSRLKAHAMVDAAIKAMSSMKEGEDAFMRIGEALNSVDKKQFTSDISMPIIKSPQQNQVDGSVSITSKPMSTADWAPNPGLHVASDKNEEQVPSELITSCVATLLMIQRCTERQFPPAEVAQIIDSAITSLHPCCPQNLPVYREIQMYKVEICSSRSNEECVMGAIATLSFKIVRATSSKELRK</sequence>
<evidence type="ECO:0000313" key="2">
    <source>
        <dbReference type="EMBL" id="KAK8494698.1"/>
    </source>
</evidence>